<name>A0A9E8LPC7_9NEOP</name>
<dbReference type="CTD" id="4509"/>
<dbReference type="EMBL" id="OL678049">
    <property type="protein sequence ID" value="UZZ44367.1"/>
    <property type="molecule type" value="Genomic_DNA"/>
</dbReference>
<dbReference type="GeneID" id="77426598"/>
<keyword evidence="1" id="KW-0812">Transmembrane</keyword>
<proteinExistence type="predicted"/>
<keyword evidence="2" id="KW-0496">Mitochondrion</keyword>
<sequence length="56" mass="7060">MPQMMPMNWIFLFFMTCLIFMVFNMMNYFNFNPLLINKYQNMTDKKNMTQSINWNW</sequence>
<accession>A0A9E8LPC7</accession>
<keyword evidence="1" id="KW-1133">Transmembrane helix</keyword>
<reference evidence="2" key="2">
    <citation type="journal article" date="2022" name="Syst. Entomol.">
        <title>Massive gene rearrangements of mitochondrial genomes and implications for the phylogeny of Trichoptera (Insecta).</title>
        <authorList>
            <person name="Ge X."/>
            <person name="Peng L."/>
            <person name="Vogler A.P."/>
            <person name="Morse J.C."/>
            <person name="Yang L."/>
            <person name="Sun C."/>
            <person name="Wang B."/>
        </authorList>
    </citation>
    <scope>NUCLEOTIDE SEQUENCE</scope>
</reference>
<dbReference type="RefSeq" id="YP_010586553.1">
    <property type="nucleotide sequence ID" value="NC_069284.1"/>
</dbReference>
<gene>
    <name evidence="2" type="primary">ATP8</name>
</gene>
<reference evidence="2" key="1">
    <citation type="submission" date="2021-11" db="EMBL/GenBank/DDBJ databases">
        <authorList>
            <person name="Ge X.-Y."/>
            <person name="Peng L."/>
            <person name="Sun C.-H."/>
            <person name="Wang B.-X."/>
        </authorList>
    </citation>
    <scope>NUCLEOTIDE SEQUENCE</scope>
</reference>
<dbReference type="AlphaFoldDB" id="A0A9E8LPC7"/>
<feature type="transmembrane region" description="Helical" evidence="1">
    <location>
        <begin position="6"/>
        <end position="29"/>
    </location>
</feature>
<protein>
    <submittedName>
        <fullName evidence="2">ATP synthase F0 subunit 8</fullName>
    </submittedName>
</protein>
<organism evidence="2">
    <name type="scientific">Rhyacophila quadrifida</name>
    <dbReference type="NCBI Taxonomy" id="2904903"/>
    <lineage>
        <taxon>Eukaryota</taxon>
        <taxon>Metazoa</taxon>
        <taxon>Ecdysozoa</taxon>
        <taxon>Arthropoda</taxon>
        <taxon>Hexapoda</taxon>
        <taxon>Insecta</taxon>
        <taxon>Pterygota</taxon>
        <taxon>Neoptera</taxon>
        <taxon>Endopterygota</taxon>
        <taxon>Trichoptera</taxon>
        <taxon>Integripalpia</taxon>
        <taxon>Rhyacophiloidea</taxon>
        <taxon>Rhyacophilidae</taxon>
        <taxon>Rhyacophila</taxon>
    </lineage>
</organism>
<geneLocation type="mitochondrion" evidence="2"/>
<keyword evidence="1" id="KW-0472">Membrane</keyword>
<evidence type="ECO:0000313" key="2">
    <source>
        <dbReference type="EMBL" id="UZZ44367.1"/>
    </source>
</evidence>
<evidence type="ECO:0000256" key="1">
    <source>
        <dbReference type="SAM" id="Phobius"/>
    </source>
</evidence>